<sequence>MTISADNAARLSKIAARLESAHDGEILAAARMLVKQLGGHGLRVADVIERGIAGGKPGNFDWSNTFQANPSPPPATHRVKIDAMLRDPKFMGEYLTRRSVDRLRSLYRADILDPINMSWVDGLMEKARDLRAGRAA</sequence>
<dbReference type="RefSeq" id="WP_004209243.1">
    <property type="nucleotide sequence ID" value="NZ_JH992904.1"/>
</dbReference>
<reference evidence="1 2" key="1">
    <citation type="submission" date="2012-09" db="EMBL/GenBank/DDBJ databases">
        <title>The Genome Sequence of Sphingobium yanoikuyae ATCC 51230.</title>
        <authorList>
            <consortium name="The Broad Institute Genome Sequencing Platform"/>
            <person name="Earl A."/>
            <person name="Ward D."/>
            <person name="Feldgarden M."/>
            <person name="Gevers D."/>
            <person name="Huys G."/>
            <person name="Walker B."/>
            <person name="Young S.K."/>
            <person name="Zeng Q."/>
            <person name="Gargeya S."/>
            <person name="Fitzgerald M."/>
            <person name="Haas B."/>
            <person name="Abouelleil A."/>
            <person name="Alvarado L."/>
            <person name="Arachchi H.M."/>
            <person name="Berlin A.M."/>
            <person name="Chapman S.B."/>
            <person name="Goldberg J."/>
            <person name="Griggs A."/>
            <person name="Gujja S."/>
            <person name="Hansen M."/>
            <person name="Howarth C."/>
            <person name="Imamovic A."/>
            <person name="Larimer J."/>
            <person name="McCowen C."/>
            <person name="Montmayeur A."/>
            <person name="Murphy C."/>
            <person name="Neiman D."/>
            <person name="Pearson M."/>
            <person name="Priest M."/>
            <person name="Roberts A."/>
            <person name="Saif S."/>
            <person name="Shea T."/>
            <person name="Sisk P."/>
            <person name="Sykes S."/>
            <person name="Wortman J."/>
            <person name="Nusbaum C."/>
            <person name="Birren B."/>
        </authorList>
    </citation>
    <scope>NUCLEOTIDE SEQUENCE [LARGE SCALE GENOMIC DNA]</scope>
    <source>
        <strain evidence="1 2">ATCC 51230</strain>
    </source>
</reference>
<dbReference type="HOGENOM" id="CLU_1874130_0_0_5"/>
<evidence type="ECO:0000313" key="1">
    <source>
        <dbReference type="EMBL" id="EKU74602.1"/>
    </source>
</evidence>
<protein>
    <submittedName>
        <fullName evidence="1">Uncharacterized protein</fullName>
    </submittedName>
</protein>
<dbReference type="EMBL" id="AGZU01000008">
    <property type="protein sequence ID" value="EKU74602.1"/>
    <property type="molecule type" value="Genomic_DNA"/>
</dbReference>
<organism evidence="1 2">
    <name type="scientific">Sphingobium yanoikuyae ATCC 51230</name>
    <dbReference type="NCBI Taxonomy" id="883163"/>
    <lineage>
        <taxon>Bacteria</taxon>
        <taxon>Pseudomonadati</taxon>
        <taxon>Pseudomonadota</taxon>
        <taxon>Alphaproteobacteria</taxon>
        <taxon>Sphingomonadales</taxon>
        <taxon>Sphingomonadaceae</taxon>
        <taxon>Sphingobium</taxon>
    </lineage>
</organism>
<keyword evidence="2" id="KW-1185">Reference proteome</keyword>
<proteinExistence type="predicted"/>
<accession>K9D6L9</accession>
<dbReference type="AlphaFoldDB" id="K9D6L9"/>
<name>K9D6L9_SPHYA</name>
<dbReference type="Proteomes" id="UP000009887">
    <property type="component" value="Unassembled WGS sequence"/>
</dbReference>
<gene>
    <name evidence="1" type="ORF">HMPREF9718_02130</name>
</gene>
<evidence type="ECO:0000313" key="2">
    <source>
        <dbReference type="Proteomes" id="UP000009887"/>
    </source>
</evidence>
<comment type="caution">
    <text evidence="1">The sequence shown here is derived from an EMBL/GenBank/DDBJ whole genome shotgun (WGS) entry which is preliminary data.</text>
</comment>
<dbReference type="PATRIC" id="fig|883163.3.peg.2179"/>